<name>A0A0E9NRU2_SAICN</name>
<dbReference type="PANTHER" id="PTHR18829:SF0">
    <property type="entry name" value="PROTEIN YAE1 HOMOLOG"/>
    <property type="match status" value="1"/>
</dbReference>
<dbReference type="InterPro" id="IPR038881">
    <property type="entry name" value="Yae1-like"/>
</dbReference>
<evidence type="ECO:0000256" key="2">
    <source>
        <dbReference type="ARBA" id="ARBA00004496"/>
    </source>
</evidence>
<evidence type="ECO:0000256" key="8">
    <source>
        <dbReference type="SAM" id="MobiDB-lite"/>
    </source>
</evidence>
<dbReference type="EMBL" id="BACD03000061">
    <property type="protein sequence ID" value="GAO52150.1"/>
    <property type="molecule type" value="Genomic_DNA"/>
</dbReference>
<dbReference type="GO" id="GO:0005634">
    <property type="term" value="C:nucleus"/>
    <property type="evidence" value="ECO:0007669"/>
    <property type="project" value="UniProtKB-SubCell"/>
</dbReference>
<reference evidence="10 11" key="2">
    <citation type="journal article" date="2014" name="J. Gen. Appl. Microbiol.">
        <title>The early diverging ascomycetous budding yeast Saitoella complicata has three histone deacetylases belonging to the Clr6, Hos2, and Rpd3 lineages.</title>
        <authorList>
            <person name="Nishida H."/>
            <person name="Matsumoto T."/>
            <person name="Kondo S."/>
            <person name="Hamamoto M."/>
            <person name="Yoshikawa H."/>
        </authorList>
    </citation>
    <scope>NUCLEOTIDE SEQUENCE [LARGE SCALE GENOMIC DNA]</scope>
    <source>
        <strain evidence="10 11">NRRL Y-17804</strain>
    </source>
</reference>
<feature type="domain" description="Essential protein Yae1 N-terminal" evidence="9">
    <location>
        <begin position="44"/>
        <end position="82"/>
    </location>
</feature>
<evidence type="ECO:0000259" key="9">
    <source>
        <dbReference type="Pfam" id="PF09811"/>
    </source>
</evidence>
<reference evidence="10 11" key="1">
    <citation type="journal article" date="2011" name="J. Gen. Appl. Microbiol.">
        <title>Draft genome sequencing of the enigmatic yeast Saitoella complicata.</title>
        <authorList>
            <person name="Nishida H."/>
            <person name="Hamamoto M."/>
            <person name="Sugiyama J."/>
        </authorList>
    </citation>
    <scope>NUCLEOTIDE SEQUENCE [LARGE SCALE GENOMIC DNA]</scope>
    <source>
        <strain evidence="10 11">NRRL Y-17804</strain>
    </source>
</reference>
<evidence type="ECO:0000256" key="1">
    <source>
        <dbReference type="ARBA" id="ARBA00004123"/>
    </source>
</evidence>
<evidence type="ECO:0000256" key="5">
    <source>
        <dbReference type="ARBA" id="ARBA00018400"/>
    </source>
</evidence>
<dbReference type="Pfam" id="PF09811">
    <property type="entry name" value="Yae1_N"/>
    <property type="match status" value="1"/>
</dbReference>
<reference evidence="10 11" key="3">
    <citation type="journal article" date="2015" name="Genome Announc.">
        <title>Draft Genome Sequence of the Archiascomycetous Yeast Saitoella complicata.</title>
        <authorList>
            <person name="Yamauchi K."/>
            <person name="Kondo S."/>
            <person name="Hamamoto M."/>
            <person name="Takahashi Y."/>
            <person name="Ogura Y."/>
            <person name="Hayashi T."/>
            <person name="Nishida H."/>
        </authorList>
    </citation>
    <scope>NUCLEOTIDE SEQUENCE [LARGE SCALE GENOMIC DNA]</scope>
    <source>
        <strain evidence="10 11">NRRL Y-17804</strain>
    </source>
</reference>
<dbReference type="Proteomes" id="UP000033140">
    <property type="component" value="Unassembled WGS sequence"/>
</dbReference>
<dbReference type="STRING" id="698492.A0A0E9NRU2"/>
<evidence type="ECO:0000256" key="3">
    <source>
        <dbReference type="ARBA" id="ARBA00007096"/>
    </source>
</evidence>
<protein>
    <recommendedName>
        <fullName evidence="5">Protein YAE1</fullName>
    </recommendedName>
    <alternativeName>
        <fullName evidence="4">Protein yae1</fullName>
    </alternativeName>
</protein>
<gene>
    <name evidence="10" type="ORF">G7K_6236-t1</name>
</gene>
<dbReference type="PANTHER" id="PTHR18829">
    <property type="entry name" value="PROTEIN YAE1 HOMOLOG"/>
    <property type="match status" value="1"/>
</dbReference>
<sequence length="298" mass="33061">MENEHNNDDIWASDGDEVMETREQEAHPTAKDWAALKELHSNQGYKDGIHHGRTSSAQPGFDAGYSTASPLGLRAGRLLGVLHSLHIRHPANYAITELLDWAEEKLQDVEVFGKEYFEGTGIEKYAAGAGGHAGIGEVEGRGYCKENHTDAGSDEHGHGGVLEGVDAPWDPGGLSSDMARRQSRQARRPRVTEVHRKAPRVADYVHLLYGDYVFGSASSKSTITPYDMCLNRITTRAFVQKTHTRGEITMAQEACHFHLGSCKWPFKDWRAIRFRNGAILLEVMTLPDRTTRNPNAAI</sequence>
<comment type="caution">
    <text evidence="10">The sequence shown here is derived from an EMBL/GenBank/DDBJ whole genome shotgun (WGS) entry which is preliminary data.</text>
</comment>
<dbReference type="AlphaFoldDB" id="A0A0E9NRU2"/>
<comment type="subcellular location">
    <subcellularLocation>
        <location evidence="2">Cytoplasm</location>
    </subcellularLocation>
    <subcellularLocation>
        <location evidence="1">Nucleus</location>
    </subcellularLocation>
</comment>
<keyword evidence="11" id="KW-1185">Reference proteome</keyword>
<feature type="region of interest" description="Disordered" evidence="8">
    <location>
        <begin position="1"/>
        <end position="29"/>
    </location>
</feature>
<keyword evidence="6" id="KW-0963">Cytoplasm</keyword>
<dbReference type="GO" id="GO:0005737">
    <property type="term" value="C:cytoplasm"/>
    <property type="evidence" value="ECO:0007669"/>
    <property type="project" value="UniProtKB-SubCell"/>
</dbReference>
<evidence type="ECO:0000256" key="7">
    <source>
        <dbReference type="ARBA" id="ARBA00023242"/>
    </source>
</evidence>
<organism evidence="10 11">
    <name type="scientific">Saitoella complicata (strain BCRC 22490 / CBS 7301 / JCM 7358 / NBRC 10748 / NRRL Y-17804)</name>
    <dbReference type="NCBI Taxonomy" id="698492"/>
    <lineage>
        <taxon>Eukaryota</taxon>
        <taxon>Fungi</taxon>
        <taxon>Dikarya</taxon>
        <taxon>Ascomycota</taxon>
        <taxon>Taphrinomycotina</taxon>
        <taxon>Taphrinomycotina incertae sedis</taxon>
        <taxon>Saitoella</taxon>
    </lineage>
</organism>
<evidence type="ECO:0000313" key="10">
    <source>
        <dbReference type="EMBL" id="GAO52150.1"/>
    </source>
</evidence>
<keyword evidence="7" id="KW-0539">Nucleus</keyword>
<accession>A0A0E9NRU2</accession>
<comment type="similarity">
    <text evidence="3">Belongs to the YAE1 family.</text>
</comment>
<dbReference type="InterPro" id="IPR019191">
    <property type="entry name" value="Essential_protein_Yae1_N"/>
</dbReference>
<feature type="compositionally biased region" description="Basic and acidic residues" evidence="8">
    <location>
        <begin position="19"/>
        <end position="29"/>
    </location>
</feature>
<evidence type="ECO:0000313" key="11">
    <source>
        <dbReference type="Proteomes" id="UP000033140"/>
    </source>
</evidence>
<evidence type="ECO:0000256" key="6">
    <source>
        <dbReference type="ARBA" id="ARBA00022490"/>
    </source>
</evidence>
<evidence type="ECO:0000256" key="4">
    <source>
        <dbReference type="ARBA" id="ARBA00017286"/>
    </source>
</evidence>
<proteinExistence type="inferred from homology"/>